<evidence type="ECO:0000256" key="3">
    <source>
        <dbReference type="ARBA" id="ARBA00023027"/>
    </source>
</evidence>
<dbReference type="InterPro" id="IPR050857">
    <property type="entry name" value="D-2-hydroxyacid_DH"/>
</dbReference>
<dbReference type="InterPro" id="IPR006139">
    <property type="entry name" value="D-isomer_2_OHA_DH_cat_dom"/>
</dbReference>
<protein>
    <submittedName>
        <fullName evidence="7">Phosphoglycerate dehydrogenase</fullName>
    </submittedName>
</protein>
<dbReference type="Pfam" id="PF02826">
    <property type="entry name" value="2-Hacid_dh_C"/>
    <property type="match status" value="1"/>
</dbReference>
<dbReference type="Gene3D" id="3.40.50.720">
    <property type="entry name" value="NAD(P)-binding Rossmann-like Domain"/>
    <property type="match status" value="2"/>
</dbReference>
<reference evidence="7" key="1">
    <citation type="submission" date="2022-12" db="EMBL/GenBank/DDBJ databases">
        <title>Jiella pelagia sp. nov., isolated from phosphonate enriched culture of Northwest Pacific surface seawater.</title>
        <authorList>
            <person name="Shin D.Y."/>
            <person name="Hwang C.Y."/>
        </authorList>
    </citation>
    <scope>NUCLEOTIDE SEQUENCE</scope>
    <source>
        <strain evidence="7">HL-NP1</strain>
    </source>
</reference>
<dbReference type="Pfam" id="PF00389">
    <property type="entry name" value="2-Hacid_dh"/>
    <property type="match status" value="1"/>
</dbReference>
<evidence type="ECO:0000259" key="6">
    <source>
        <dbReference type="Pfam" id="PF02826"/>
    </source>
</evidence>
<dbReference type="RefSeq" id="WP_268882175.1">
    <property type="nucleotide sequence ID" value="NZ_CP114029.1"/>
</dbReference>
<evidence type="ECO:0000256" key="1">
    <source>
        <dbReference type="ARBA" id="ARBA00005854"/>
    </source>
</evidence>
<accession>A0ABY7C204</accession>
<dbReference type="Proteomes" id="UP001164020">
    <property type="component" value="Chromosome"/>
</dbReference>
<proteinExistence type="inferred from homology"/>
<name>A0ABY7C204_9HYPH</name>
<evidence type="ECO:0000259" key="5">
    <source>
        <dbReference type="Pfam" id="PF00389"/>
    </source>
</evidence>
<evidence type="ECO:0000256" key="4">
    <source>
        <dbReference type="RuleBase" id="RU003719"/>
    </source>
</evidence>
<dbReference type="SUPFAM" id="SSF52283">
    <property type="entry name" value="Formate/glycerate dehydrogenase catalytic domain-like"/>
    <property type="match status" value="1"/>
</dbReference>
<organism evidence="7 8">
    <name type="scientific">Jiella pelagia</name>
    <dbReference type="NCBI Taxonomy" id="2986949"/>
    <lineage>
        <taxon>Bacteria</taxon>
        <taxon>Pseudomonadati</taxon>
        <taxon>Pseudomonadota</taxon>
        <taxon>Alphaproteobacteria</taxon>
        <taxon>Hyphomicrobiales</taxon>
        <taxon>Aurantimonadaceae</taxon>
        <taxon>Jiella</taxon>
    </lineage>
</organism>
<dbReference type="EMBL" id="CP114029">
    <property type="protein sequence ID" value="WAP69743.1"/>
    <property type="molecule type" value="Genomic_DNA"/>
</dbReference>
<dbReference type="InterPro" id="IPR036291">
    <property type="entry name" value="NAD(P)-bd_dom_sf"/>
</dbReference>
<evidence type="ECO:0000313" key="7">
    <source>
        <dbReference type="EMBL" id="WAP69743.1"/>
    </source>
</evidence>
<dbReference type="PANTHER" id="PTHR42789">
    <property type="entry name" value="D-ISOMER SPECIFIC 2-HYDROXYACID DEHYDROGENASE FAMILY PROTEIN (AFU_ORTHOLOGUE AFUA_6G10090)"/>
    <property type="match status" value="1"/>
</dbReference>
<dbReference type="InterPro" id="IPR006140">
    <property type="entry name" value="D-isomer_DH_NAD-bd"/>
</dbReference>
<dbReference type="PANTHER" id="PTHR42789:SF1">
    <property type="entry name" value="D-ISOMER SPECIFIC 2-HYDROXYACID DEHYDROGENASE FAMILY PROTEIN (AFU_ORTHOLOGUE AFUA_6G10090)"/>
    <property type="match status" value="1"/>
</dbReference>
<keyword evidence="8" id="KW-1185">Reference proteome</keyword>
<dbReference type="CDD" id="cd12172">
    <property type="entry name" value="PGDH_like_2"/>
    <property type="match status" value="1"/>
</dbReference>
<keyword evidence="2 4" id="KW-0560">Oxidoreductase</keyword>
<dbReference type="SUPFAM" id="SSF51735">
    <property type="entry name" value="NAD(P)-binding Rossmann-fold domains"/>
    <property type="match status" value="1"/>
</dbReference>
<feature type="domain" description="D-isomer specific 2-hydroxyacid dehydrogenase catalytic" evidence="5">
    <location>
        <begin position="15"/>
        <end position="308"/>
    </location>
</feature>
<gene>
    <name evidence="7" type="ORF">OH818_05950</name>
</gene>
<feature type="domain" description="D-isomer specific 2-hydroxyacid dehydrogenase NAD-binding" evidence="6">
    <location>
        <begin position="113"/>
        <end position="284"/>
    </location>
</feature>
<sequence>MGRVLITPRSLTASPPPELGRLREAGHDLIFSTPGEMPGEAELLELVPEVDGWLAGVEPVSPAVIAAANRLSVISRNGSGVDNLPMAVLEKRGIKIARAMAANATGVAELAVGLTVAACRHLPEVCHGVRDGGWPRPKGREIEGAVVGVLGAGAIGRKVAGIFAEFGADVLAVDPCRPDLGRLAGRVRYVDLPELLERSDIITLHCPATADGSPLIDAAALARMRKGAILVNTARAGLIDEAALVAALDAGRIAAYATDVFVLEPPAAGGLAAHPKVIATSHIGGLTDESVRRATDQAVDNLLACLGGTLDAAG</sequence>
<comment type="similarity">
    <text evidence="1 4">Belongs to the D-isomer specific 2-hydroxyacid dehydrogenase family.</text>
</comment>
<evidence type="ECO:0000313" key="8">
    <source>
        <dbReference type="Proteomes" id="UP001164020"/>
    </source>
</evidence>
<evidence type="ECO:0000256" key="2">
    <source>
        <dbReference type="ARBA" id="ARBA00023002"/>
    </source>
</evidence>
<keyword evidence="3" id="KW-0520">NAD</keyword>